<keyword evidence="1" id="KW-0732">Signal</keyword>
<sequence>MQYLTTIFALASAISAIDIQGHIESHCGGGNRVTFTNVVANQCYATGGISWAYSFRAIPRNWRLSTRSHEGGNCGEIVHVFDSNGVDLVCHGADVNNLPYTGAGFSLINKKRPIEVASSSQDCIKPYLLEIEDGSTYTLLGLGDETYQTM</sequence>
<feature type="signal peptide" evidence="1">
    <location>
        <begin position="1"/>
        <end position="16"/>
    </location>
</feature>
<reference evidence="2" key="1">
    <citation type="submission" date="2021-07" db="EMBL/GenBank/DDBJ databases">
        <title>Genome Resource of American Ginseng Black Spot Pathogen Alternaria panax.</title>
        <authorList>
            <person name="Qiu C."/>
            <person name="Wang W."/>
            <person name="Liu Z."/>
        </authorList>
    </citation>
    <scope>NUCLEOTIDE SEQUENCE</scope>
    <source>
        <strain evidence="2">BNCC115425</strain>
    </source>
</reference>
<dbReference type="EMBL" id="JAANER010000006">
    <property type="protein sequence ID" value="KAG9188864.1"/>
    <property type="molecule type" value="Genomic_DNA"/>
</dbReference>
<organism evidence="2 3">
    <name type="scientific">Alternaria panax</name>
    <dbReference type="NCBI Taxonomy" id="48097"/>
    <lineage>
        <taxon>Eukaryota</taxon>
        <taxon>Fungi</taxon>
        <taxon>Dikarya</taxon>
        <taxon>Ascomycota</taxon>
        <taxon>Pezizomycotina</taxon>
        <taxon>Dothideomycetes</taxon>
        <taxon>Pleosporomycetidae</taxon>
        <taxon>Pleosporales</taxon>
        <taxon>Pleosporineae</taxon>
        <taxon>Pleosporaceae</taxon>
        <taxon>Alternaria</taxon>
        <taxon>Alternaria sect. Panax</taxon>
    </lineage>
</organism>
<name>A0AAD4I9I5_9PLEO</name>
<dbReference type="AlphaFoldDB" id="A0AAD4I9I5"/>
<comment type="caution">
    <text evidence="2">The sequence shown here is derived from an EMBL/GenBank/DDBJ whole genome shotgun (WGS) entry which is preliminary data.</text>
</comment>
<keyword evidence="3" id="KW-1185">Reference proteome</keyword>
<evidence type="ECO:0000313" key="3">
    <source>
        <dbReference type="Proteomes" id="UP001199106"/>
    </source>
</evidence>
<accession>A0AAD4I9I5</accession>
<feature type="chain" id="PRO_5042288825" evidence="1">
    <location>
        <begin position="17"/>
        <end position="150"/>
    </location>
</feature>
<proteinExistence type="predicted"/>
<evidence type="ECO:0000313" key="2">
    <source>
        <dbReference type="EMBL" id="KAG9188864.1"/>
    </source>
</evidence>
<gene>
    <name evidence="2" type="ORF">G6011_07569</name>
</gene>
<evidence type="ECO:0000256" key="1">
    <source>
        <dbReference type="SAM" id="SignalP"/>
    </source>
</evidence>
<protein>
    <submittedName>
        <fullName evidence="2">Uncharacterized protein</fullName>
    </submittedName>
</protein>
<dbReference type="Proteomes" id="UP001199106">
    <property type="component" value="Unassembled WGS sequence"/>
</dbReference>